<dbReference type="GO" id="GO:0070573">
    <property type="term" value="F:metallodipeptidase activity"/>
    <property type="evidence" value="ECO:0007669"/>
    <property type="project" value="InterPro"/>
</dbReference>
<dbReference type="InterPro" id="IPR008257">
    <property type="entry name" value="Pept_M19"/>
</dbReference>
<name>A0A0S3PYI3_9BRAD</name>
<evidence type="ECO:0000313" key="1">
    <source>
        <dbReference type="EMBL" id="BAT61001.1"/>
    </source>
</evidence>
<keyword evidence="2" id="KW-1185">Reference proteome</keyword>
<dbReference type="InterPro" id="IPR032466">
    <property type="entry name" value="Metal_Hydrolase"/>
</dbReference>
<proteinExistence type="predicted"/>
<accession>A0A0S3PYI3</accession>
<dbReference type="Pfam" id="PF01244">
    <property type="entry name" value="Peptidase_M19"/>
    <property type="match status" value="1"/>
</dbReference>
<dbReference type="PROSITE" id="PS51365">
    <property type="entry name" value="RENAL_DIPEPTIDASE_2"/>
    <property type="match status" value="1"/>
</dbReference>
<dbReference type="KEGG" id="vgo:GJW-30_1_03551"/>
<dbReference type="AlphaFoldDB" id="A0A0S3PYI3"/>
<sequence length="386" mass="42130">MTMSRKAALAQANDFLQRHLLIDGHNDLPWVIRADKIARGNVAAFRLGEPHNDADTDIPKLREGRVAAQVLAAFLPTRIANPATVTLEQIDVIRQIEELHADVFHPVRKASDIATAHRRGKIGAIMSVEGGVGLENSLAPLRMWHALGMRIMTLCHNETLDWIDSATDAAKNDGITDFGRAVVAELNRLGVLIDVSHASPKAAHDVFDASDAPVALTHSNAFALCEHPRNAPDDLLRRIPEKRGIVMATFVPAFIRRRTHQALRPYQDEHGKSRQDLAASDYETAGLLARTGWEADGATLLAEHIEYMTNIVGIDHIGIGSDFYGGPTPPGLDDASKFPNLFAELIARGWAEDALAKLAGKNTLRVLKAVEKVARDKAKAARRDVA</sequence>
<gene>
    <name evidence="1" type="ORF">GJW-30_1_03551</name>
</gene>
<dbReference type="EMBL" id="AP014946">
    <property type="protein sequence ID" value="BAT61001.1"/>
    <property type="molecule type" value="Genomic_DNA"/>
</dbReference>
<dbReference type="CDD" id="cd01301">
    <property type="entry name" value="rDP_like"/>
    <property type="match status" value="1"/>
</dbReference>
<dbReference type="PANTHER" id="PTHR10443">
    <property type="entry name" value="MICROSOMAL DIPEPTIDASE"/>
    <property type="match status" value="1"/>
</dbReference>
<dbReference type="SUPFAM" id="SSF51556">
    <property type="entry name" value="Metallo-dependent hydrolases"/>
    <property type="match status" value="1"/>
</dbReference>
<reference evidence="1 2" key="1">
    <citation type="submission" date="2015-08" db="EMBL/GenBank/DDBJ databases">
        <title>Investigation of the bacterial diversity of lava forest soil.</title>
        <authorList>
            <person name="Lee J.S."/>
        </authorList>
    </citation>
    <scope>NUCLEOTIDE SEQUENCE [LARGE SCALE GENOMIC DNA]</scope>
    <source>
        <strain evidence="1 2">GJW-30</strain>
    </source>
</reference>
<protein>
    <submittedName>
        <fullName evidence="1">Membrane dipeptidase</fullName>
    </submittedName>
</protein>
<dbReference type="Proteomes" id="UP000236884">
    <property type="component" value="Chromosome"/>
</dbReference>
<dbReference type="OrthoDB" id="9804920at2"/>
<evidence type="ECO:0000313" key="2">
    <source>
        <dbReference type="Proteomes" id="UP000236884"/>
    </source>
</evidence>
<dbReference type="PANTHER" id="PTHR10443:SF12">
    <property type="entry name" value="DIPEPTIDASE"/>
    <property type="match status" value="1"/>
</dbReference>
<dbReference type="Gene3D" id="3.20.20.140">
    <property type="entry name" value="Metal-dependent hydrolases"/>
    <property type="match status" value="1"/>
</dbReference>
<dbReference type="RefSeq" id="WP_096357682.1">
    <property type="nucleotide sequence ID" value="NZ_AP014946.1"/>
</dbReference>
<dbReference type="GO" id="GO:0006508">
    <property type="term" value="P:proteolysis"/>
    <property type="evidence" value="ECO:0007669"/>
    <property type="project" value="InterPro"/>
</dbReference>
<organism evidence="1 2">
    <name type="scientific">Variibacter gotjawalensis</name>
    <dbReference type="NCBI Taxonomy" id="1333996"/>
    <lineage>
        <taxon>Bacteria</taxon>
        <taxon>Pseudomonadati</taxon>
        <taxon>Pseudomonadota</taxon>
        <taxon>Alphaproteobacteria</taxon>
        <taxon>Hyphomicrobiales</taxon>
        <taxon>Nitrobacteraceae</taxon>
        <taxon>Variibacter</taxon>
    </lineage>
</organism>